<keyword evidence="4" id="KW-1185">Reference proteome</keyword>
<dbReference type="InParanoid" id="A0A804J2L1"/>
<organism evidence="3 4">
    <name type="scientific">Musa acuminata subsp. malaccensis</name>
    <name type="common">Wild banana</name>
    <name type="synonym">Musa malaccensis</name>
    <dbReference type="NCBI Taxonomy" id="214687"/>
    <lineage>
        <taxon>Eukaryota</taxon>
        <taxon>Viridiplantae</taxon>
        <taxon>Streptophyta</taxon>
        <taxon>Embryophyta</taxon>
        <taxon>Tracheophyta</taxon>
        <taxon>Spermatophyta</taxon>
        <taxon>Magnoliopsida</taxon>
        <taxon>Liliopsida</taxon>
        <taxon>Zingiberales</taxon>
        <taxon>Musaceae</taxon>
        <taxon>Musa</taxon>
    </lineage>
</organism>
<reference evidence="2" key="1">
    <citation type="submission" date="2021-03" db="EMBL/GenBank/DDBJ databases">
        <authorList>
            <consortium name="Genoscope - CEA"/>
            <person name="William W."/>
        </authorList>
    </citation>
    <scope>NUCLEOTIDE SEQUENCE</scope>
    <source>
        <strain evidence="2">Doubled-haploid Pahang</strain>
    </source>
</reference>
<protein>
    <submittedName>
        <fullName evidence="2">(wild Malaysian banana) hypothetical protein</fullName>
    </submittedName>
</protein>
<dbReference type="EMBL" id="HG996470">
    <property type="protein sequence ID" value="CAG1837978.1"/>
    <property type="molecule type" value="Genomic_DNA"/>
</dbReference>
<proteinExistence type="predicted"/>
<evidence type="ECO:0000313" key="4">
    <source>
        <dbReference type="Proteomes" id="UP000012960"/>
    </source>
</evidence>
<name>A0A804J2L1_MUSAM</name>
<evidence type="ECO:0000313" key="2">
    <source>
        <dbReference type="EMBL" id="CAG1837978.1"/>
    </source>
</evidence>
<reference evidence="3" key="2">
    <citation type="submission" date="2021-05" db="UniProtKB">
        <authorList>
            <consortium name="EnsemblPlants"/>
        </authorList>
    </citation>
    <scope>IDENTIFICATION</scope>
    <source>
        <strain evidence="3">subsp. malaccensis</strain>
    </source>
</reference>
<dbReference type="EnsemblPlants" id="Ma05_t09250.1">
    <property type="protein sequence ID" value="Ma05_p09250.1"/>
    <property type="gene ID" value="Ma05_g09250"/>
</dbReference>
<dbReference type="Gramene" id="Ma05_t09250.1">
    <property type="protein sequence ID" value="Ma05_p09250.1"/>
    <property type="gene ID" value="Ma05_g09250"/>
</dbReference>
<keyword evidence="1" id="KW-0732">Signal</keyword>
<gene>
    <name evidence="2" type="ORF">GSMUA_261550.1</name>
</gene>
<evidence type="ECO:0000256" key="1">
    <source>
        <dbReference type="SAM" id="SignalP"/>
    </source>
</evidence>
<feature type="signal peptide" evidence="1">
    <location>
        <begin position="1"/>
        <end position="25"/>
    </location>
</feature>
<accession>A0A804J2L1</accession>
<sequence length="101" mass="11486">MSPLSPRKMHHSLPLFFLFFLVCTTEKKIPFSLPNPLAQSRLFITRSTELNSLLSIAGQSSSRTQKLASVSLHAEWKNQKDSVQNQSNGKKFIKSLLSRRK</sequence>
<dbReference type="AlphaFoldDB" id="A0A804J2L1"/>
<evidence type="ECO:0000313" key="3">
    <source>
        <dbReference type="EnsemblPlants" id="Ma05_p09250.1"/>
    </source>
</evidence>
<dbReference type="Proteomes" id="UP000012960">
    <property type="component" value="Unplaced"/>
</dbReference>
<feature type="chain" id="PRO_5036219878" evidence="1">
    <location>
        <begin position="26"/>
        <end position="101"/>
    </location>
</feature>